<keyword evidence="3" id="KW-1185">Reference proteome</keyword>
<feature type="transmembrane region" description="Helical" evidence="1">
    <location>
        <begin position="21"/>
        <end position="38"/>
    </location>
</feature>
<reference evidence="2 3" key="1">
    <citation type="journal article" date="2016" name="Mol. Biol. Evol.">
        <title>Comparative Genomics of Early-Diverging Mushroom-Forming Fungi Provides Insights into the Origins of Lignocellulose Decay Capabilities.</title>
        <authorList>
            <person name="Nagy L.G."/>
            <person name="Riley R."/>
            <person name="Tritt A."/>
            <person name="Adam C."/>
            <person name="Daum C."/>
            <person name="Floudas D."/>
            <person name="Sun H."/>
            <person name="Yadav J.S."/>
            <person name="Pangilinan J."/>
            <person name="Larsson K.H."/>
            <person name="Matsuura K."/>
            <person name="Barry K."/>
            <person name="Labutti K."/>
            <person name="Kuo R."/>
            <person name="Ohm R.A."/>
            <person name="Bhattacharya S.S."/>
            <person name="Shirouzu T."/>
            <person name="Yoshinaga Y."/>
            <person name="Martin F.M."/>
            <person name="Grigoriev I.V."/>
            <person name="Hibbett D.S."/>
        </authorList>
    </citation>
    <scope>NUCLEOTIDE SEQUENCE [LARGE SCALE GENOMIC DNA]</scope>
    <source>
        <strain evidence="2 3">HHB10207 ss-3</strain>
    </source>
</reference>
<dbReference type="Proteomes" id="UP000076798">
    <property type="component" value="Unassembled WGS sequence"/>
</dbReference>
<proteinExistence type="predicted"/>
<keyword evidence="1" id="KW-0812">Transmembrane</keyword>
<evidence type="ECO:0000313" key="3">
    <source>
        <dbReference type="Proteomes" id="UP000076798"/>
    </source>
</evidence>
<name>A0A165XX47_9AGAM</name>
<organism evidence="2 3">
    <name type="scientific">Sistotremastrum suecicum HHB10207 ss-3</name>
    <dbReference type="NCBI Taxonomy" id="1314776"/>
    <lineage>
        <taxon>Eukaryota</taxon>
        <taxon>Fungi</taxon>
        <taxon>Dikarya</taxon>
        <taxon>Basidiomycota</taxon>
        <taxon>Agaricomycotina</taxon>
        <taxon>Agaricomycetes</taxon>
        <taxon>Sistotremastrales</taxon>
        <taxon>Sistotremastraceae</taxon>
        <taxon>Sistotremastrum</taxon>
    </lineage>
</organism>
<sequence>MVFTWTRFKARLPTYRSCRQQCIFIAYIASGVLAVLRLERYLCVQRHLIICTSPSPSPLDPAASPRLASVVNHHPTARLLSLCEVFSRRLRMSREPIKRPERLSESNPIAPITPIISKLSPPKAWCDGLVLATD</sequence>
<accession>A0A165XX47</accession>
<keyword evidence="1" id="KW-1133">Transmembrane helix</keyword>
<dbReference type="AlphaFoldDB" id="A0A165XX47"/>
<dbReference type="EMBL" id="KV428308">
    <property type="protein sequence ID" value="KZT32644.1"/>
    <property type="molecule type" value="Genomic_DNA"/>
</dbReference>
<protein>
    <submittedName>
        <fullName evidence="2">Uncharacterized protein</fullName>
    </submittedName>
</protein>
<keyword evidence="1" id="KW-0472">Membrane</keyword>
<gene>
    <name evidence="2" type="ORF">SISSUDRAFT_522753</name>
</gene>
<evidence type="ECO:0000256" key="1">
    <source>
        <dbReference type="SAM" id="Phobius"/>
    </source>
</evidence>
<evidence type="ECO:0000313" key="2">
    <source>
        <dbReference type="EMBL" id="KZT32644.1"/>
    </source>
</evidence>